<sequence length="160" mass="18516">MQCEICGEDIRESPFKVIIDGSELTVCTKCSHYGAPASKRVPVSRKVSPVQPTSVRPRRTQRTGFEKLAEEIMDNYDQIIREAREKRGWTPEQLAAQIKEKATLIRKFERRELVPEDSVREKLERILEVKLIEKISDDDWKGDKLHRGTTLGDIVNIKRK</sequence>
<organism evidence="3 4">
    <name type="scientific">Methanomethylovorans hollandica (strain DSM 15978 / NBRC 107637 / DMS1)</name>
    <dbReference type="NCBI Taxonomy" id="867904"/>
    <lineage>
        <taxon>Archaea</taxon>
        <taxon>Methanobacteriati</taxon>
        <taxon>Methanobacteriota</taxon>
        <taxon>Stenosarchaea group</taxon>
        <taxon>Methanomicrobia</taxon>
        <taxon>Methanosarcinales</taxon>
        <taxon>Methanosarcinaceae</taxon>
        <taxon>Methanomethylovorans</taxon>
    </lineage>
</organism>
<keyword evidence="1" id="KW-0238">DNA-binding</keyword>
<evidence type="ECO:0000256" key="1">
    <source>
        <dbReference type="ARBA" id="ARBA00023125"/>
    </source>
</evidence>
<dbReference type="RefSeq" id="WP_015325534.1">
    <property type="nucleotide sequence ID" value="NC_019977.1"/>
</dbReference>
<reference evidence="4" key="1">
    <citation type="submission" date="2012-02" db="EMBL/GenBank/DDBJ databases">
        <title>Complete sequence of chromosome of Methanomethylovorans hollandica DSM 15978.</title>
        <authorList>
            <person name="Lucas S."/>
            <person name="Copeland A."/>
            <person name="Lapidus A."/>
            <person name="Glavina del Rio T."/>
            <person name="Dalin E."/>
            <person name="Tice H."/>
            <person name="Bruce D."/>
            <person name="Goodwin L."/>
            <person name="Pitluck S."/>
            <person name="Peters L."/>
            <person name="Mikhailova N."/>
            <person name="Held B."/>
            <person name="Kyrpides N."/>
            <person name="Mavromatis K."/>
            <person name="Ivanova N."/>
            <person name="Brettin T."/>
            <person name="Detter J.C."/>
            <person name="Han C."/>
            <person name="Larimer F."/>
            <person name="Land M."/>
            <person name="Hauser L."/>
            <person name="Markowitz V."/>
            <person name="Cheng J.-F."/>
            <person name="Hugenholtz P."/>
            <person name="Woyke T."/>
            <person name="Wu D."/>
            <person name="Spring S."/>
            <person name="Schroeder M."/>
            <person name="Brambilla E."/>
            <person name="Klenk H.-P."/>
            <person name="Eisen J.A."/>
        </authorList>
    </citation>
    <scope>NUCLEOTIDE SEQUENCE [LARGE SCALE GENOMIC DNA]</scope>
    <source>
        <strain evidence="4">DSM 15978 / NBRC 107637 / DMS1</strain>
    </source>
</reference>
<dbReference type="OrthoDB" id="11138at2157"/>
<feature type="domain" description="HTH cro/C1-type" evidence="2">
    <location>
        <begin position="80"/>
        <end position="135"/>
    </location>
</feature>
<dbReference type="InterPro" id="IPR010982">
    <property type="entry name" value="Lambda_DNA-bd_dom_sf"/>
</dbReference>
<gene>
    <name evidence="3" type="ordered locus">Metho_2206</name>
</gene>
<dbReference type="GO" id="GO:0003677">
    <property type="term" value="F:DNA binding"/>
    <property type="evidence" value="ECO:0007669"/>
    <property type="project" value="UniProtKB-KW"/>
</dbReference>
<evidence type="ECO:0000313" key="3">
    <source>
        <dbReference type="EMBL" id="AGB50369.1"/>
    </source>
</evidence>
<keyword evidence="4" id="KW-1185">Reference proteome</keyword>
<evidence type="ECO:0000313" key="4">
    <source>
        <dbReference type="Proteomes" id="UP000010866"/>
    </source>
</evidence>
<evidence type="ECO:0000259" key="2">
    <source>
        <dbReference type="PROSITE" id="PS50943"/>
    </source>
</evidence>
<dbReference type="Pfam" id="PF01381">
    <property type="entry name" value="HTH_3"/>
    <property type="match status" value="1"/>
</dbReference>
<dbReference type="CDD" id="cd00093">
    <property type="entry name" value="HTH_XRE"/>
    <property type="match status" value="1"/>
</dbReference>
<name>L0L271_METHD</name>
<dbReference type="SMART" id="SM00530">
    <property type="entry name" value="HTH_XRE"/>
    <property type="match status" value="1"/>
</dbReference>
<dbReference type="PANTHER" id="PTHR10245:SF15">
    <property type="entry name" value="ENDOTHELIAL DIFFERENTIATION-RELATED FACTOR 1"/>
    <property type="match status" value="1"/>
</dbReference>
<dbReference type="GeneID" id="14406719"/>
<dbReference type="SUPFAM" id="SSF47413">
    <property type="entry name" value="lambda repressor-like DNA-binding domains"/>
    <property type="match status" value="1"/>
</dbReference>
<dbReference type="KEGG" id="mhz:Metho_2206"/>
<dbReference type="HOGENOM" id="CLU_130237_0_0_2"/>
<dbReference type="Gene3D" id="1.10.260.40">
    <property type="entry name" value="lambda repressor-like DNA-binding domains"/>
    <property type="match status" value="1"/>
</dbReference>
<protein>
    <submittedName>
        <fullName evidence="3">TIGR00270 family protein</fullName>
    </submittedName>
</protein>
<dbReference type="Proteomes" id="UP000010866">
    <property type="component" value="Chromosome"/>
</dbReference>
<proteinExistence type="predicted"/>
<dbReference type="PROSITE" id="PS50943">
    <property type="entry name" value="HTH_CROC1"/>
    <property type="match status" value="1"/>
</dbReference>
<dbReference type="AlphaFoldDB" id="L0L271"/>
<dbReference type="InterPro" id="IPR001387">
    <property type="entry name" value="Cro/C1-type_HTH"/>
</dbReference>
<accession>L0L271</accession>
<dbReference type="PANTHER" id="PTHR10245">
    <property type="entry name" value="ENDOTHELIAL DIFFERENTIATION-RELATED FACTOR 1 MULTIPROTEIN BRIDGING FACTOR 1"/>
    <property type="match status" value="1"/>
</dbReference>
<dbReference type="InterPro" id="IPR004451">
    <property type="entry name" value="MJ0586"/>
</dbReference>
<dbReference type="STRING" id="867904.Metho_2206"/>
<dbReference type="NCBIfam" id="TIGR00270">
    <property type="entry name" value="multiprotein bridging factor aMBF1"/>
    <property type="match status" value="1"/>
</dbReference>
<dbReference type="EMBL" id="CP003362">
    <property type="protein sequence ID" value="AGB50369.1"/>
    <property type="molecule type" value="Genomic_DNA"/>
</dbReference>